<protein>
    <submittedName>
        <fullName evidence="1">Uncharacterized protein</fullName>
    </submittedName>
</protein>
<dbReference type="EMBL" id="NCVQ01000004">
    <property type="protein sequence ID" value="PWZ31918.1"/>
    <property type="molecule type" value="Genomic_DNA"/>
</dbReference>
<name>A0A3L6FGF5_MAIZE</name>
<evidence type="ECO:0000313" key="1">
    <source>
        <dbReference type="EMBL" id="PWZ31918.1"/>
    </source>
</evidence>
<accession>A0A3L6FGF5</accession>
<proteinExistence type="predicted"/>
<dbReference type="PROSITE" id="PS51257">
    <property type="entry name" value="PROKAR_LIPOPROTEIN"/>
    <property type="match status" value="1"/>
</dbReference>
<dbReference type="ExpressionAtlas" id="A0A3L6FGF5">
    <property type="expression patterns" value="baseline and differential"/>
</dbReference>
<organism evidence="1">
    <name type="scientific">Zea mays</name>
    <name type="common">Maize</name>
    <dbReference type="NCBI Taxonomy" id="4577"/>
    <lineage>
        <taxon>Eukaryota</taxon>
        <taxon>Viridiplantae</taxon>
        <taxon>Streptophyta</taxon>
        <taxon>Embryophyta</taxon>
        <taxon>Tracheophyta</taxon>
        <taxon>Spermatophyta</taxon>
        <taxon>Magnoliopsida</taxon>
        <taxon>Liliopsida</taxon>
        <taxon>Poales</taxon>
        <taxon>Poaceae</taxon>
        <taxon>PACMAD clade</taxon>
        <taxon>Panicoideae</taxon>
        <taxon>Andropogonodae</taxon>
        <taxon>Andropogoneae</taxon>
        <taxon>Tripsacinae</taxon>
        <taxon>Zea</taxon>
    </lineage>
</organism>
<sequence length="215" mass="23475">MAGAIRNHDHERCRVVSGPHAALGCEDCRGLLDGILSDFDDYDGSPARPRSPPAPYRVVFGHDDDTLLELEWAEEAAMDPFATSESAGGWYMDGLVMAMAWDEQQDGGGFPFEPCYGYEGEAGAAGQLYDASPLWEFALLPAGCVRMVYALESKTEVVENVLHIRRRTAKNRAYREPARITVTLLALEHAENSLTPVTGNCAVCPHRANHCTSSS</sequence>
<dbReference type="Proteomes" id="UP000251960">
    <property type="component" value="Chromosome 3"/>
</dbReference>
<gene>
    <name evidence="1" type="ORF">Zm00014a_026443</name>
</gene>
<reference evidence="1" key="1">
    <citation type="journal article" date="2018" name="Nat. Genet.">
        <title>Extensive intraspecific gene order and gene structural variations between Mo17 and other maize genomes.</title>
        <authorList>
            <person name="Sun S."/>
            <person name="Zhou Y."/>
            <person name="Chen J."/>
            <person name="Shi J."/>
            <person name="Zhao H."/>
            <person name="Zhao H."/>
            <person name="Song W."/>
            <person name="Zhang M."/>
            <person name="Cui Y."/>
            <person name="Dong X."/>
            <person name="Liu H."/>
            <person name="Ma X."/>
            <person name="Jiao Y."/>
            <person name="Wang B."/>
            <person name="Wei X."/>
            <person name="Stein J.C."/>
            <person name="Glaubitz J.C."/>
            <person name="Lu F."/>
            <person name="Yu G."/>
            <person name="Liang C."/>
            <person name="Fengler K."/>
            <person name="Li B."/>
            <person name="Rafalski A."/>
            <person name="Schnable P.S."/>
            <person name="Ware D.H."/>
            <person name="Buckler E.S."/>
            <person name="Lai J."/>
        </authorList>
    </citation>
    <scope>NUCLEOTIDE SEQUENCE [LARGE SCALE GENOMIC DNA]</scope>
    <source>
        <tissue evidence="1">Seedling</tissue>
    </source>
</reference>
<comment type="caution">
    <text evidence="1">The sequence shown here is derived from an EMBL/GenBank/DDBJ whole genome shotgun (WGS) entry which is preliminary data.</text>
</comment>
<dbReference type="AlphaFoldDB" id="A0A3L6FGF5"/>